<evidence type="ECO:0000313" key="2">
    <source>
        <dbReference type="EMBL" id="KAK3579589.1"/>
    </source>
</evidence>
<reference evidence="2" key="3">
    <citation type="submission" date="2023-05" db="EMBL/GenBank/DDBJ databases">
        <authorList>
            <person name="Smith C.H."/>
        </authorList>
    </citation>
    <scope>NUCLEOTIDE SEQUENCE</scope>
    <source>
        <strain evidence="2">CHS0354</strain>
        <tissue evidence="2">Mantle</tissue>
    </source>
</reference>
<comment type="caution">
    <text evidence="2">The sequence shown here is derived from an EMBL/GenBank/DDBJ whole genome shotgun (WGS) entry which is preliminary data.</text>
</comment>
<feature type="transmembrane region" description="Helical" evidence="1">
    <location>
        <begin position="623"/>
        <end position="642"/>
    </location>
</feature>
<reference evidence="2" key="1">
    <citation type="journal article" date="2021" name="Genome Biol. Evol.">
        <title>A High-Quality Reference Genome for a Parasitic Bivalve with Doubly Uniparental Inheritance (Bivalvia: Unionida).</title>
        <authorList>
            <person name="Smith C.H."/>
        </authorList>
    </citation>
    <scope>NUCLEOTIDE SEQUENCE</scope>
    <source>
        <strain evidence="2">CHS0354</strain>
    </source>
</reference>
<gene>
    <name evidence="2" type="ORF">CHS0354_017698</name>
</gene>
<accession>A0AAE0RU63</accession>
<protein>
    <submittedName>
        <fullName evidence="2">Uncharacterized protein</fullName>
    </submittedName>
</protein>
<keyword evidence="1" id="KW-0472">Membrane</keyword>
<feature type="transmembrane region" description="Helical" evidence="1">
    <location>
        <begin position="496"/>
        <end position="515"/>
    </location>
</feature>
<reference evidence="2" key="2">
    <citation type="journal article" date="2021" name="Genome Biol. Evol.">
        <title>Developing a high-quality reference genome for a parasitic bivalve with doubly uniparental inheritance (Bivalvia: Unionida).</title>
        <authorList>
            <person name="Smith C.H."/>
        </authorList>
    </citation>
    <scope>NUCLEOTIDE SEQUENCE</scope>
    <source>
        <strain evidence="2">CHS0354</strain>
        <tissue evidence="2">Mantle</tissue>
    </source>
</reference>
<organism evidence="2 3">
    <name type="scientific">Potamilus streckersoni</name>
    <dbReference type="NCBI Taxonomy" id="2493646"/>
    <lineage>
        <taxon>Eukaryota</taxon>
        <taxon>Metazoa</taxon>
        <taxon>Spiralia</taxon>
        <taxon>Lophotrochozoa</taxon>
        <taxon>Mollusca</taxon>
        <taxon>Bivalvia</taxon>
        <taxon>Autobranchia</taxon>
        <taxon>Heteroconchia</taxon>
        <taxon>Palaeoheterodonta</taxon>
        <taxon>Unionida</taxon>
        <taxon>Unionoidea</taxon>
        <taxon>Unionidae</taxon>
        <taxon>Ambleminae</taxon>
        <taxon>Lampsilini</taxon>
        <taxon>Potamilus</taxon>
    </lineage>
</organism>
<sequence>MLVINMQVLMCVSLVNYLILNLYGLPVYNTTVEDYGVSTASKENDQLSSEYPVMSSSNCSFIDESDDQQSNIDLQMKADSNLLVFNINFTGWSVDIPGLEKGNIYKPTRWLRPHGRLGKQLLLLRHNFNILSLSTLSWNIHEMDISLIQSNPNCTNNIHDSIFEIDVREYLWNNLMKSETDDPICNIHITDNKGDAEFAFKCCRRVKSNITKCEYLTRDIWLNILFTIIKLLKWCAFLAGPLFIPSTLYGLQRIAHKYRHFLGNTPFNLKVLVTSMPNSYPDDNVSIVNHMPRFKENARRLKQDVVHNLKVTQINMKIRQEDLVPEHDVPVGLLSSLYDSFVRCKIRKRQLVSDCCNSGICTCPIPCYKCFRILMRIFIVCILGAPLLLRAYLYYIYEHAEMITRKNAALRQGLRFNDEDNFLFLLFIFIYLLILYCIIGCLSKSAQQRCLFVFQKCFRNMSKRNILGLLERSFSLLLKKHPFSGVKELCKQISCWIFKLILVTIIIACYIVPTINLSVNLLGHLIDPCIGHSLRPKIHKLLYSIKKELGMLNIAESDISEIDEQEILETKHHRIIQILSIFFSLIFLEAGLYLMMEISSFVVDVAVYTFLGIILNAKTTLTYLSLIFLFVMYANSCFSHVVNRYMSFNKTLSTLLLELSKKDIEEITCLHGDQKGNVAISVKTDNLRAQNDFVPLVKTKKGLLKYRTSKLVLFLGKNYEPFIPKNFFFKACTMPYYSCPGELLFNYLPAIGELIIIVAFLLIVLVIVLSFGETYQLSMSNQLLATLAGGFLPWILTKVMSRTRVSHSFDKSNINFKKCISELLDKYEQDWLIDDILLEDIEIAHEDGESPLAINQVDLLIDVSDVTFSNDLQPLLPKPYPI</sequence>
<dbReference type="AlphaFoldDB" id="A0AAE0RU63"/>
<dbReference type="Proteomes" id="UP001195483">
    <property type="component" value="Unassembled WGS sequence"/>
</dbReference>
<keyword evidence="3" id="KW-1185">Reference proteome</keyword>
<feature type="transmembrane region" description="Helical" evidence="1">
    <location>
        <begin position="744"/>
        <end position="771"/>
    </location>
</feature>
<evidence type="ECO:0000313" key="3">
    <source>
        <dbReference type="Proteomes" id="UP001195483"/>
    </source>
</evidence>
<feature type="transmembrane region" description="Helical" evidence="1">
    <location>
        <begin position="422"/>
        <end position="442"/>
    </location>
</feature>
<keyword evidence="1" id="KW-0812">Transmembrane</keyword>
<feature type="transmembrane region" description="Helical" evidence="1">
    <location>
        <begin position="601"/>
        <end position="617"/>
    </location>
</feature>
<proteinExistence type="predicted"/>
<dbReference type="EMBL" id="JAEAOA010001093">
    <property type="protein sequence ID" value="KAK3579589.1"/>
    <property type="molecule type" value="Genomic_DNA"/>
</dbReference>
<evidence type="ECO:0000256" key="1">
    <source>
        <dbReference type="SAM" id="Phobius"/>
    </source>
</evidence>
<keyword evidence="1" id="KW-1133">Transmembrane helix</keyword>
<feature type="transmembrane region" description="Helical" evidence="1">
    <location>
        <begin position="377"/>
        <end position="397"/>
    </location>
</feature>
<name>A0AAE0RU63_9BIVA</name>